<evidence type="ECO:0000256" key="7">
    <source>
        <dbReference type="ARBA" id="ARBA00023157"/>
    </source>
</evidence>
<evidence type="ECO:0000256" key="1">
    <source>
        <dbReference type="ARBA" id="ARBA00004479"/>
    </source>
</evidence>
<dbReference type="Gene3D" id="2.60.40.10">
    <property type="entry name" value="Immunoglobulins"/>
    <property type="match status" value="5"/>
</dbReference>
<dbReference type="EMBL" id="OU895878">
    <property type="protein sequence ID" value="CAG9802735.1"/>
    <property type="molecule type" value="Genomic_DNA"/>
</dbReference>
<reference evidence="13" key="2">
    <citation type="submission" date="2022-10" db="EMBL/GenBank/DDBJ databases">
        <authorList>
            <consortium name="ENA_rothamsted_submissions"/>
            <consortium name="culmorum"/>
            <person name="King R."/>
        </authorList>
    </citation>
    <scope>NUCLEOTIDE SEQUENCE</scope>
</reference>
<keyword evidence="5 10" id="KW-1133">Transmembrane helix</keyword>
<protein>
    <recommendedName>
        <fullName evidence="12">Ig-like domain-containing protein</fullName>
    </recommendedName>
</protein>
<dbReference type="Proteomes" id="UP001153620">
    <property type="component" value="Chromosome 2"/>
</dbReference>
<gene>
    <name evidence="13" type="ORF">CHIRRI_LOCUS5640</name>
</gene>
<dbReference type="GO" id="GO:0005886">
    <property type="term" value="C:plasma membrane"/>
    <property type="evidence" value="ECO:0007669"/>
    <property type="project" value="TreeGrafter"/>
</dbReference>
<evidence type="ECO:0000256" key="2">
    <source>
        <dbReference type="ARBA" id="ARBA00022692"/>
    </source>
</evidence>
<feature type="domain" description="Ig-like" evidence="12">
    <location>
        <begin position="245"/>
        <end position="333"/>
    </location>
</feature>
<evidence type="ECO:0000259" key="12">
    <source>
        <dbReference type="PROSITE" id="PS50835"/>
    </source>
</evidence>
<dbReference type="InterPro" id="IPR007110">
    <property type="entry name" value="Ig-like_dom"/>
</dbReference>
<evidence type="ECO:0000256" key="6">
    <source>
        <dbReference type="ARBA" id="ARBA00023136"/>
    </source>
</evidence>
<dbReference type="OrthoDB" id="6413693at2759"/>
<dbReference type="Pfam" id="PF07679">
    <property type="entry name" value="I-set"/>
    <property type="match status" value="2"/>
</dbReference>
<dbReference type="InterPro" id="IPR013162">
    <property type="entry name" value="CD80_C2-set"/>
</dbReference>
<dbReference type="GO" id="GO:0050839">
    <property type="term" value="F:cell adhesion molecule binding"/>
    <property type="evidence" value="ECO:0007669"/>
    <property type="project" value="TreeGrafter"/>
</dbReference>
<evidence type="ECO:0000256" key="5">
    <source>
        <dbReference type="ARBA" id="ARBA00022989"/>
    </source>
</evidence>
<keyword evidence="2 10" id="KW-0812">Transmembrane</keyword>
<comment type="subcellular location">
    <subcellularLocation>
        <location evidence="1">Membrane</location>
        <topology evidence="1">Single-pass type I membrane protein</topology>
    </subcellularLocation>
</comment>
<keyword evidence="6 10" id="KW-0472">Membrane</keyword>
<dbReference type="Pfam" id="PF08205">
    <property type="entry name" value="C2-set_2"/>
    <property type="match status" value="1"/>
</dbReference>
<dbReference type="InterPro" id="IPR051275">
    <property type="entry name" value="Cell_adhesion_signaling"/>
</dbReference>
<organism evidence="13 14">
    <name type="scientific">Chironomus riparius</name>
    <dbReference type="NCBI Taxonomy" id="315576"/>
    <lineage>
        <taxon>Eukaryota</taxon>
        <taxon>Metazoa</taxon>
        <taxon>Ecdysozoa</taxon>
        <taxon>Arthropoda</taxon>
        <taxon>Hexapoda</taxon>
        <taxon>Insecta</taxon>
        <taxon>Pterygota</taxon>
        <taxon>Neoptera</taxon>
        <taxon>Endopterygota</taxon>
        <taxon>Diptera</taxon>
        <taxon>Nematocera</taxon>
        <taxon>Chironomoidea</taxon>
        <taxon>Chironomidae</taxon>
        <taxon>Chironominae</taxon>
        <taxon>Chironomus</taxon>
    </lineage>
</organism>
<evidence type="ECO:0000256" key="9">
    <source>
        <dbReference type="ARBA" id="ARBA00023319"/>
    </source>
</evidence>
<dbReference type="FunFam" id="2.60.40.10:FF:000077">
    <property type="entry name" value="Kirre like nephrin family adhesion molecule 3"/>
    <property type="match status" value="1"/>
</dbReference>
<keyword evidence="9" id="KW-0393">Immunoglobulin domain</keyword>
<keyword evidence="3 11" id="KW-0732">Signal</keyword>
<evidence type="ECO:0000313" key="14">
    <source>
        <dbReference type="Proteomes" id="UP001153620"/>
    </source>
</evidence>
<dbReference type="SUPFAM" id="SSF48726">
    <property type="entry name" value="Immunoglobulin"/>
    <property type="match status" value="4"/>
</dbReference>
<evidence type="ECO:0000256" key="11">
    <source>
        <dbReference type="SAM" id="SignalP"/>
    </source>
</evidence>
<accession>A0A9N9RSD1</accession>
<sequence length="852" mass="93339">MLSITRVLIFIIQTLLLLKVTSAARQTNVASHERFGQRFAMQPQDQTAIVGSRVTLPCRVVAKVGNIQWTKDSFGLGEHRNLSGFDRYSMVGSDEEGDFSLDIFPVMMDDDAEYQCQVGPAKRQQGLRSHAAKLTILVPPDNPKIIQGSHILTTEDSEIELECVSKGGKPPAEITWIDGHGNVIQDGIEYMSQQMENSKLFEARSVLKFTPKKDHHNTIITCQAQNTADRTYKSAKLKIDVKFAPKVTVSVVSNTLENGRIPEGAEVRFACHAEANPSVDSYKWYINDELIIGDQSTELIIPSINRTFHDSIVKCEVKNIVGKSEDIETLDISYAPVFRIKPQSVEADDGQTVVLSCEVDGNPTPEIVWIFAGHDQVRKVVSTSSNLTVVVSKNTIGGYFCKASVPGYADIIEQATIYLKGAPTITSTRRQFGTIGESTRIECVAFSIPKARFVSWSFKGHDINNSSNEFQIQEDILPFGIKSTLIIKRSELKHFGHYNCTVINDYDKDIVDIELNAENKYNSQLFFVCFGAALSFIILIILILIWLMCTKKTQKKLPPADVIPNDHHNYIGKCKESDCSSNKSDIKINRENEYLETCSAHDMSSTKIPLNTFGSSLSSALPDFRYSGDFTDSFGQLQTTKIGCSNNGYIPYVDYNRDYTPPPSLNLSNSLKPVLTSSSLSNHLIMCTSTATPTITSASIVGITTGSITNGTYSLTRNRPLERLLHNTLPNSASLTPSNGLTNQSLLNIDPRYSATYGNPYLKQHSSLIGPLNTANLAITPAPPPYSNSRGSNCNSSFSSTTTISNMNGGGSIVGIGTAALTSSTTGQTISPSRQFITSTASSKAGNLATHV</sequence>
<dbReference type="Pfam" id="PF13927">
    <property type="entry name" value="Ig_3"/>
    <property type="match status" value="1"/>
</dbReference>
<dbReference type="PANTHER" id="PTHR11640:SF31">
    <property type="entry name" value="IRREGULAR CHIASM C-ROUGHEST PROTEIN-RELATED"/>
    <property type="match status" value="1"/>
</dbReference>
<evidence type="ECO:0000313" key="13">
    <source>
        <dbReference type="EMBL" id="CAG9802735.1"/>
    </source>
</evidence>
<dbReference type="InterPro" id="IPR036179">
    <property type="entry name" value="Ig-like_dom_sf"/>
</dbReference>
<evidence type="ECO:0000256" key="8">
    <source>
        <dbReference type="ARBA" id="ARBA00023180"/>
    </source>
</evidence>
<reference evidence="13" key="1">
    <citation type="submission" date="2022-01" db="EMBL/GenBank/DDBJ databases">
        <authorList>
            <person name="King R."/>
        </authorList>
    </citation>
    <scope>NUCLEOTIDE SEQUENCE</scope>
</reference>
<dbReference type="InterPro" id="IPR003598">
    <property type="entry name" value="Ig_sub2"/>
</dbReference>
<dbReference type="InterPro" id="IPR013783">
    <property type="entry name" value="Ig-like_fold"/>
</dbReference>
<feature type="domain" description="Ig-like" evidence="12">
    <location>
        <begin position="37"/>
        <end position="135"/>
    </location>
</feature>
<keyword evidence="8" id="KW-0325">Glycoprotein</keyword>
<feature type="signal peptide" evidence="11">
    <location>
        <begin position="1"/>
        <end position="23"/>
    </location>
</feature>
<dbReference type="AlphaFoldDB" id="A0A9N9RSD1"/>
<name>A0A9N9RSD1_9DIPT</name>
<evidence type="ECO:0000256" key="10">
    <source>
        <dbReference type="SAM" id="Phobius"/>
    </source>
</evidence>
<dbReference type="SMART" id="SM00409">
    <property type="entry name" value="IG"/>
    <property type="match status" value="5"/>
</dbReference>
<keyword evidence="14" id="KW-1185">Reference proteome</keyword>
<keyword evidence="4" id="KW-0677">Repeat</keyword>
<evidence type="ECO:0000256" key="3">
    <source>
        <dbReference type="ARBA" id="ARBA00022729"/>
    </source>
</evidence>
<evidence type="ECO:0000256" key="4">
    <source>
        <dbReference type="ARBA" id="ARBA00022737"/>
    </source>
</evidence>
<keyword evidence="7" id="KW-1015">Disulfide bond</keyword>
<feature type="chain" id="PRO_5040249513" description="Ig-like domain-containing protein" evidence="11">
    <location>
        <begin position="24"/>
        <end position="852"/>
    </location>
</feature>
<dbReference type="InterPro" id="IPR003599">
    <property type="entry name" value="Ig_sub"/>
</dbReference>
<dbReference type="GO" id="GO:0098609">
    <property type="term" value="P:cell-cell adhesion"/>
    <property type="evidence" value="ECO:0007669"/>
    <property type="project" value="TreeGrafter"/>
</dbReference>
<feature type="domain" description="Ig-like" evidence="12">
    <location>
        <begin position="143"/>
        <end position="238"/>
    </location>
</feature>
<proteinExistence type="predicted"/>
<feature type="domain" description="Ig-like" evidence="12">
    <location>
        <begin position="423"/>
        <end position="511"/>
    </location>
</feature>
<feature type="transmembrane region" description="Helical" evidence="10">
    <location>
        <begin position="525"/>
        <end position="547"/>
    </location>
</feature>
<feature type="domain" description="Ig-like" evidence="12">
    <location>
        <begin position="336"/>
        <end position="418"/>
    </location>
</feature>
<dbReference type="GO" id="GO:0005911">
    <property type="term" value="C:cell-cell junction"/>
    <property type="evidence" value="ECO:0007669"/>
    <property type="project" value="TreeGrafter"/>
</dbReference>
<dbReference type="InterPro" id="IPR013098">
    <property type="entry name" value="Ig_I-set"/>
</dbReference>
<dbReference type="SMART" id="SM00408">
    <property type="entry name" value="IGc2"/>
    <property type="match status" value="4"/>
</dbReference>
<dbReference type="PANTHER" id="PTHR11640">
    <property type="entry name" value="NEPHRIN"/>
    <property type="match status" value="1"/>
</dbReference>
<dbReference type="PROSITE" id="PS50835">
    <property type="entry name" value="IG_LIKE"/>
    <property type="match status" value="5"/>
</dbReference>